<evidence type="ECO:0000313" key="1">
    <source>
        <dbReference type="EMBL" id="TCP38935.1"/>
    </source>
</evidence>
<comment type="caution">
    <text evidence="1">The sequence shown here is derived from an EMBL/GenBank/DDBJ whole genome shotgun (WGS) entry which is preliminary data.</text>
</comment>
<dbReference type="OrthoDB" id="3624035at2"/>
<evidence type="ECO:0000313" key="2">
    <source>
        <dbReference type="Proteomes" id="UP000294911"/>
    </source>
</evidence>
<gene>
    <name evidence="1" type="ORF">EV191_1359</name>
</gene>
<keyword evidence="2" id="KW-1185">Reference proteome</keyword>
<protein>
    <submittedName>
        <fullName evidence="1">Uncharacterized protein</fullName>
    </submittedName>
</protein>
<proteinExistence type="predicted"/>
<dbReference type="Proteomes" id="UP000294911">
    <property type="component" value="Unassembled WGS sequence"/>
</dbReference>
<organism evidence="1 2">
    <name type="scientific">Tamaricihabitans halophyticus</name>
    <dbReference type="NCBI Taxonomy" id="1262583"/>
    <lineage>
        <taxon>Bacteria</taxon>
        <taxon>Bacillati</taxon>
        <taxon>Actinomycetota</taxon>
        <taxon>Actinomycetes</taxon>
        <taxon>Pseudonocardiales</taxon>
        <taxon>Pseudonocardiaceae</taxon>
        <taxon>Tamaricihabitans</taxon>
    </lineage>
</organism>
<reference evidence="1 2" key="1">
    <citation type="submission" date="2019-03" db="EMBL/GenBank/DDBJ databases">
        <title>Genomic Encyclopedia of Type Strains, Phase IV (KMG-IV): sequencing the most valuable type-strain genomes for metagenomic binning, comparative biology and taxonomic classification.</title>
        <authorList>
            <person name="Goeker M."/>
        </authorList>
    </citation>
    <scope>NUCLEOTIDE SEQUENCE [LARGE SCALE GENOMIC DNA]</scope>
    <source>
        <strain evidence="1 2">DSM 45765</strain>
    </source>
</reference>
<accession>A0A4R2PXC5</accession>
<dbReference type="EMBL" id="SLXQ01000035">
    <property type="protein sequence ID" value="TCP38935.1"/>
    <property type="molecule type" value="Genomic_DNA"/>
</dbReference>
<dbReference type="AlphaFoldDB" id="A0A4R2PXC5"/>
<name>A0A4R2PXC5_9PSEU</name>
<sequence length="119" mass="13625">MSSQLDPSFLPPGVRAETFTYRNGRKTTVYKAPYQTEGPVVRKAPNGRRVLVFVYASFVFEWSEGSGSVLIGMGTLRRYSRNWSQPIHAPWSEQALTQFGQQWALAHMAKFRTRRPQDT</sequence>